<evidence type="ECO:0000259" key="7">
    <source>
        <dbReference type="Pfam" id="PF13850"/>
    </source>
</evidence>
<keyword evidence="5" id="KW-0333">Golgi apparatus</keyword>
<comment type="caution">
    <text evidence="8">The sequence shown here is derived from an EMBL/GenBank/DDBJ whole genome shotgun (WGS) entry which is preliminary data.</text>
</comment>
<evidence type="ECO:0000313" key="8">
    <source>
        <dbReference type="EMBL" id="KAJ5307861.1"/>
    </source>
</evidence>
<reference evidence="8" key="1">
    <citation type="submission" date="2022-12" db="EMBL/GenBank/DDBJ databases">
        <authorList>
            <person name="Petersen C."/>
        </authorList>
    </citation>
    <scope>NUCLEOTIDE SEQUENCE</scope>
    <source>
        <strain evidence="8">IBT 21472</strain>
    </source>
</reference>
<name>A0A9W9PS17_9EURO</name>
<dbReference type="Proteomes" id="UP001147746">
    <property type="component" value="Unassembled WGS sequence"/>
</dbReference>
<keyword evidence="5" id="KW-0931">ER-Golgi transport</keyword>
<dbReference type="Pfam" id="PF13850">
    <property type="entry name" value="ERGIC_N"/>
    <property type="match status" value="1"/>
</dbReference>
<dbReference type="GO" id="GO:0006888">
    <property type="term" value="P:endoplasmic reticulum to Golgi vesicle-mediated transport"/>
    <property type="evidence" value="ECO:0007669"/>
    <property type="project" value="UniProtKB-UniRule"/>
</dbReference>
<dbReference type="GO" id="GO:0005789">
    <property type="term" value="C:endoplasmic reticulum membrane"/>
    <property type="evidence" value="ECO:0007669"/>
    <property type="project" value="UniProtKB-SubCell"/>
</dbReference>
<evidence type="ECO:0000256" key="4">
    <source>
        <dbReference type="ARBA" id="ARBA00023136"/>
    </source>
</evidence>
<feature type="transmembrane region" description="Helical" evidence="5">
    <location>
        <begin position="373"/>
        <end position="395"/>
    </location>
</feature>
<dbReference type="GO" id="GO:0033116">
    <property type="term" value="C:endoplasmic reticulum-Golgi intermediate compartment membrane"/>
    <property type="evidence" value="ECO:0007669"/>
    <property type="project" value="UniProtKB-SubCell"/>
</dbReference>
<dbReference type="EMBL" id="JAPZBO010000008">
    <property type="protein sequence ID" value="KAJ5307861.1"/>
    <property type="molecule type" value="Genomic_DNA"/>
</dbReference>
<feature type="domain" description="Endoplasmic reticulum vesicle transporter C-terminal" evidence="6">
    <location>
        <begin position="222"/>
        <end position="394"/>
    </location>
</feature>
<dbReference type="GO" id="GO:0030134">
    <property type="term" value="C:COPII-coated ER to Golgi transport vesicle"/>
    <property type="evidence" value="ECO:0007669"/>
    <property type="project" value="TreeGrafter"/>
</dbReference>
<keyword evidence="4 5" id="KW-0472">Membrane</keyword>
<dbReference type="InterPro" id="IPR012936">
    <property type="entry name" value="Erv_C"/>
</dbReference>
<comment type="function">
    <text evidence="5">Plays a role in transport between endoplasmic reticulum and Golgi.</text>
</comment>
<feature type="domain" description="Endoplasmic reticulum vesicle transporter N-terminal" evidence="7">
    <location>
        <begin position="64"/>
        <end position="144"/>
    </location>
</feature>
<reference evidence="8" key="2">
    <citation type="journal article" date="2023" name="IMA Fungus">
        <title>Comparative genomic study of the Penicillium genus elucidates a diverse pangenome and 15 lateral gene transfer events.</title>
        <authorList>
            <person name="Petersen C."/>
            <person name="Sorensen T."/>
            <person name="Nielsen M.R."/>
            <person name="Sondergaard T.E."/>
            <person name="Sorensen J.L."/>
            <person name="Fitzpatrick D.A."/>
            <person name="Frisvad J.C."/>
            <person name="Nielsen K.L."/>
        </authorList>
    </citation>
    <scope>NUCLEOTIDE SEQUENCE</scope>
    <source>
        <strain evidence="8">IBT 21472</strain>
    </source>
</reference>
<keyword evidence="2 5" id="KW-0812">Transmembrane</keyword>
<comment type="subcellular location">
    <subcellularLocation>
        <location evidence="5">Endoplasmic reticulum membrane</location>
        <topology evidence="5">Multi-pass membrane protein</topology>
    </subcellularLocation>
    <subcellularLocation>
        <location evidence="5">Endoplasmic reticulum-Golgi intermediate compartment membrane</location>
        <topology evidence="5">Multi-pass membrane protein</topology>
    </subcellularLocation>
    <subcellularLocation>
        <location evidence="5">Golgi apparatus membrane</location>
        <topology evidence="5">Multi-pass membrane protein</topology>
    </subcellularLocation>
    <subcellularLocation>
        <location evidence="1">Membrane</location>
    </subcellularLocation>
</comment>
<protein>
    <recommendedName>
        <fullName evidence="5">Endoplasmic reticulum-Golgi intermediate compartment protein</fullName>
    </recommendedName>
</protein>
<sequence length="423" mass="47665">MNGFDSKGLDEDSFGEKSSLSGVKAFDAFRKFMPIPSSSSALSLQLNTIASERSPYLTIPSPAKTKASYTTPSARGGQWTVLILLVCTLFSFSEFKTWWRGSEHHHFSVEKGVSHDLQLNLDIVVNMPCDTLRVNIQDAAGDRILAGDLLKREETSWLLWMQKRNYETYGGTHEYQTLSHEDDERISAQEADAHVHHVIGEVRRNSRRKFAKGPRMRWGETADSCRIYGSLEGNKVQGDFHITARGHGYREMAPHLDHSAFNFSHMITELSFGPHYPSLLNPLDKTIAESESHYHKFQYFLSVVPTLYSKGRNALDAYTSNTRSGRNTIFTNQYAATSQSGPIPETPTLVPGIFFKYNIEPIMLLISEERSGFLALVIRVINTLSGVLVTGGWIYQISGWVGDFLIKRRRQTEGVLTGKHYSD</sequence>
<gene>
    <name evidence="8" type="ORF">N7476_008517</name>
</gene>
<keyword evidence="5" id="KW-0256">Endoplasmic reticulum</keyword>
<keyword evidence="9" id="KW-1185">Reference proteome</keyword>
<organism evidence="8 9">
    <name type="scientific">Penicillium atrosanguineum</name>
    <dbReference type="NCBI Taxonomy" id="1132637"/>
    <lineage>
        <taxon>Eukaryota</taxon>
        <taxon>Fungi</taxon>
        <taxon>Dikarya</taxon>
        <taxon>Ascomycota</taxon>
        <taxon>Pezizomycotina</taxon>
        <taxon>Eurotiomycetes</taxon>
        <taxon>Eurotiomycetidae</taxon>
        <taxon>Eurotiales</taxon>
        <taxon>Aspergillaceae</taxon>
        <taxon>Penicillium</taxon>
    </lineage>
</organism>
<dbReference type="AlphaFoldDB" id="A0A9W9PS17"/>
<comment type="caution">
    <text evidence="5">Lacks conserved residue(s) required for the propagation of feature annotation.</text>
</comment>
<evidence type="ECO:0000256" key="5">
    <source>
        <dbReference type="RuleBase" id="RU369013"/>
    </source>
</evidence>
<evidence type="ECO:0000256" key="3">
    <source>
        <dbReference type="ARBA" id="ARBA00022989"/>
    </source>
</evidence>
<comment type="similarity">
    <text evidence="5">Belongs to the ERGIC family.</text>
</comment>
<proteinExistence type="inferred from homology"/>
<keyword evidence="5" id="KW-0813">Transport</keyword>
<evidence type="ECO:0000313" key="9">
    <source>
        <dbReference type="Proteomes" id="UP001147746"/>
    </source>
</evidence>
<dbReference type="GO" id="GO:0000139">
    <property type="term" value="C:Golgi membrane"/>
    <property type="evidence" value="ECO:0007669"/>
    <property type="project" value="UniProtKB-SubCell"/>
</dbReference>
<accession>A0A9W9PS17</accession>
<dbReference type="InterPro" id="IPR039542">
    <property type="entry name" value="Erv_N"/>
</dbReference>
<evidence type="ECO:0000256" key="1">
    <source>
        <dbReference type="ARBA" id="ARBA00004370"/>
    </source>
</evidence>
<dbReference type="PANTHER" id="PTHR10984">
    <property type="entry name" value="ENDOPLASMIC RETICULUM-GOLGI INTERMEDIATE COMPARTMENT PROTEIN"/>
    <property type="match status" value="1"/>
</dbReference>
<evidence type="ECO:0000256" key="2">
    <source>
        <dbReference type="ARBA" id="ARBA00022692"/>
    </source>
</evidence>
<keyword evidence="3 5" id="KW-1133">Transmembrane helix</keyword>
<dbReference type="Pfam" id="PF07970">
    <property type="entry name" value="COPIIcoated_ERV"/>
    <property type="match status" value="1"/>
</dbReference>
<dbReference type="InterPro" id="IPR045888">
    <property type="entry name" value="Erv"/>
</dbReference>
<dbReference type="PANTHER" id="PTHR10984:SF81">
    <property type="entry name" value="ER-DERIVED VESICLES PROTEIN ERV41"/>
    <property type="match status" value="1"/>
</dbReference>
<dbReference type="OrthoDB" id="5541786at2759"/>
<evidence type="ECO:0000259" key="6">
    <source>
        <dbReference type="Pfam" id="PF07970"/>
    </source>
</evidence>
<dbReference type="GO" id="GO:0006890">
    <property type="term" value="P:retrograde vesicle-mediated transport, Golgi to endoplasmic reticulum"/>
    <property type="evidence" value="ECO:0007669"/>
    <property type="project" value="TreeGrafter"/>
</dbReference>